<dbReference type="InterPro" id="IPR025662">
    <property type="entry name" value="Sigma_54_int_dom_ATP-bd_1"/>
</dbReference>
<dbReference type="SUPFAM" id="SSF46689">
    <property type="entry name" value="Homeodomain-like"/>
    <property type="match status" value="1"/>
</dbReference>
<evidence type="ECO:0000259" key="7">
    <source>
        <dbReference type="PROSITE" id="PS50045"/>
    </source>
</evidence>
<dbReference type="InterPro" id="IPR027417">
    <property type="entry name" value="P-loop_NTPase"/>
</dbReference>
<keyword evidence="3" id="KW-0805">Transcription regulation</keyword>
<name>A0ABV4K7X1_9FLAO</name>
<dbReference type="RefSeq" id="WP_371567177.1">
    <property type="nucleotide sequence ID" value="NZ_JASMRN010000001.1"/>
</dbReference>
<keyword evidence="1" id="KW-0547">Nucleotide-binding</keyword>
<dbReference type="InterPro" id="IPR002078">
    <property type="entry name" value="Sigma_54_int"/>
</dbReference>
<reference evidence="9 10" key="1">
    <citation type="submission" date="2023-05" db="EMBL/GenBank/DDBJ databases">
        <title>Adaptations of aquatic viruses from atmosphere-close ecosystems of the Central Arctic Ocean.</title>
        <authorList>
            <person name="Rahlff J."/>
            <person name="Holmfeldt K."/>
        </authorList>
    </citation>
    <scope>NUCLEOTIDE SEQUENCE [LARGE SCALE GENOMIC DNA]</scope>
    <source>
        <strain evidence="9 10">Arc14</strain>
    </source>
</reference>
<dbReference type="EMBL" id="JASMRN010000001">
    <property type="protein sequence ID" value="MEZ7513748.1"/>
    <property type="molecule type" value="Genomic_DNA"/>
</dbReference>
<keyword evidence="5" id="KW-0804">Transcription</keyword>
<dbReference type="InterPro" id="IPR058031">
    <property type="entry name" value="AAA_lid_NorR"/>
</dbReference>
<dbReference type="PROSITE" id="PS00675">
    <property type="entry name" value="SIGMA54_INTERACT_1"/>
    <property type="match status" value="1"/>
</dbReference>
<dbReference type="Pfam" id="PF00158">
    <property type="entry name" value="Sigma54_activat"/>
    <property type="match status" value="1"/>
</dbReference>
<dbReference type="InterPro" id="IPR011006">
    <property type="entry name" value="CheY-like_superfamily"/>
</dbReference>
<dbReference type="PROSITE" id="PS00688">
    <property type="entry name" value="SIGMA54_INTERACT_3"/>
    <property type="match status" value="1"/>
</dbReference>
<dbReference type="InterPro" id="IPR009057">
    <property type="entry name" value="Homeodomain-like_sf"/>
</dbReference>
<dbReference type="SMART" id="SM00382">
    <property type="entry name" value="AAA"/>
    <property type="match status" value="1"/>
</dbReference>
<gene>
    <name evidence="9" type="ORF">QO192_00485</name>
</gene>
<protein>
    <submittedName>
        <fullName evidence="9">Sigma-54 dependent transcriptional regulator</fullName>
    </submittedName>
</protein>
<evidence type="ECO:0000256" key="2">
    <source>
        <dbReference type="ARBA" id="ARBA00022840"/>
    </source>
</evidence>
<dbReference type="Pfam" id="PF02954">
    <property type="entry name" value="HTH_8"/>
    <property type="match status" value="1"/>
</dbReference>
<evidence type="ECO:0000256" key="3">
    <source>
        <dbReference type="ARBA" id="ARBA00023015"/>
    </source>
</evidence>
<sequence length="445" mass="50005">MNLKKENILIVDDNYDMLELLHRNLKAQNFHTYKASSVVEAIEILKLSTIDLLITDLQMPGINGIELIKYVQEHFPKIPKLVITGFPSVDSALEAVKSGALDYLAKPFTNDELKKAVQNLIANKQKDNAVATEKVAVKNKVISEYGGIVGQSQDIVRLVDLIERVKDNRATILIQGESGTGKELVARAIHYRGVFKSKPFIAVNCGAIPESLLESELFGYVKGAFTGANETRSGYFQAANGGTIFLDEIGTAPLNVQTRLLRVLQEKEVSMVGSQKTEKIELRIIAAANNDLYDMASKGTFREDLYYRLNVVNIETPPLRDRKDDIKLLVNTFIKKYGVEYGKPSIFLTDKVLTILTRHSWPGNVRELENVIQRMIIMSGDNIEMSDVPEYLKYPMPTEKEELKSLKDVEKAHILKVLAAVDNNKTRAAEILQIDRKTLRQKIEN</sequence>
<feature type="modified residue" description="4-aspartylphosphate" evidence="6">
    <location>
        <position position="56"/>
    </location>
</feature>
<comment type="caution">
    <text evidence="9">The sequence shown here is derived from an EMBL/GenBank/DDBJ whole genome shotgun (WGS) entry which is preliminary data.</text>
</comment>
<dbReference type="PROSITE" id="PS50110">
    <property type="entry name" value="RESPONSE_REGULATORY"/>
    <property type="match status" value="1"/>
</dbReference>
<dbReference type="Gene3D" id="1.10.8.60">
    <property type="match status" value="1"/>
</dbReference>
<evidence type="ECO:0000256" key="1">
    <source>
        <dbReference type="ARBA" id="ARBA00022741"/>
    </source>
</evidence>
<dbReference type="SMART" id="SM00448">
    <property type="entry name" value="REC"/>
    <property type="match status" value="1"/>
</dbReference>
<evidence type="ECO:0000313" key="10">
    <source>
        <dbReference type="Proteomes" id="UP001568894"/>
    </source>
</evidence>
<dbReference type="PROSITE" id="PS00676">
    <property type="entry name" value="SIGMA54_INTERACT_2"/>
    <property type="match status" value="1"/>
</dbReference>
<dbReference type="SUPFAM" id="SSF52540">
    <property type="entry name" value="P-loop containing nucleoside triphosphate hydrolases"/>
    <property type="match status" value="1"/>
</dbReference>
<proteinExistence type="predicted"/>
<evidence type="ECO:0000256" key="6">
    <source>
        <dbReference type="PROSITE-ProRule" id="PRU00169"/>
    </source>
</evidence>
<dbReference type="Gene3D" id="3.40.50.2300">
    <property type="match status" value="1"/>
</dbReference>
<keyword evidence="2" id="KW-0067">ATP-binding</keyword>
<evidence type="ECO:0000313" key="9">
    <source>
        <dbReference type="EMBL" id="MEZ7513748.1"/>
    </source>
</evidence>
<organism evidence="9 10">
    <name type="scientific">Flavobacterium frigidarium</name>
    <dbReference type="NCBI Taxonomy" id="99286"/>
    <lineage>
        <taxon>Bacteria</taxon>
        <taxon>Pseudomonadati</taxon>
        <taxon>Bacteroidota</taxon>
        <taxon>Flavobacteriia</taxon>
        <taxon>Flavobacteriales</taxon>
        <taxon>Flavobacteriaceae</taxon>
        <taxon>Flavobacterium</taxon>
    </lineage>
</organism>
<evidence type="ECO:0000256" key="5">
    <source>
        <dbReference type="ARBA" id="ARBA00023163"/>
    </source>
</evidence>
<dbReference type="PROSITE" id="PS50045">
    <property type="entry name" value="SIGMA54_INTERACT_4"/>
    <property type="match status" value="1"/>
</dbReference>
<dbReference type="SUPFAM" id="SSF52172">
    <property type="entry name" value="CheY-like"/>
    <property type="match status" value="1"/>
</dbReference>
<keyword evidence="6" id="KW-0597">Phosphoprotein</keyword>
<keyword evidence="10" id="KW-1185">Reference proteome</keyword>
<keyword evidence="4" id="KW-0238">DNA-binding</keyword>
<evidence type="ECO:0000259" key="8">
    <source>
        <dbReference type="PROSITE" id="PS50110"/>
    </source>
</evidence>
<dbReference type="InterPro" id="IPR025944">
    <property type="entry name" value="Sigma_54_int_dom_CS"/>
</dbReference>
<feature type="domain" description="Response regulatory" evidence="8">
    <location>
        <begin position="7"/>
        <end position="121"/>
    </location>
</feature>
<dbReference type="InterPro" id="IPR025943">
    <property type="entry name" value="Sigma_54_int_dom_ATP-bd_2"/>
</dbReference>
<evidence type="ECO:0000256" key="4">
    <source>
        <dbReference type="ARBA" id="ARBA00023125"/>
    </source>
</evidence>
<dbReference type="InterPro" id="IPR003593">
    <property type="entry name" value="AAA+_ATPase"/>
</dbReference>
<dbReference type="PANTHER" id="PTHR32071:SF57">
    <property type="entry name" value="C4-DICARBOXYLATE TRANSPORT TRANSCRIPTIONAL REGULATORY PROTEIN DCTD"/>
    <property type="match status" value="1"/>
</dbReference>
<dbReference type="InterPro" id="IPR002197">
    <property type="entry name" value="HTH_Fis"/>
</dbReference>
<dbReference type="InterPro" id="IPR001789">
    <property type="entry name" value="Sig_transdc_resp-reg_receiver"/>
</dbReference>
<feature type="domain" description="Sigma-54 factor interaction" evidence="7">
    <location>
        <begin position="148"/>
        <end position="377"/>
    </location>
</feature>
<dbReference type="Gene3D" id="1.10.10.60">
    <property type="entry name" value="Homeodomain-like"/>
    <property type="match status" value="1"/>
</dbReference>
<dbReference type="CDD" id="cd00009">
    <property type="entry name" value="AAA"/>
    <property type="match status" value="1"/>
</dbReference>
<dbReference type="PANTHER" id="PTHR32071">
    <property type="entry name" value="TRANSCRIPTIONAL REGULATORY PROTEIN"/>
    <property type="match status" value="1"/>
</dbReference>
<dbReference type="Pfam" id="PF00072">
    <property type="entry name" value="Response_reg"/>
    <property type="match status" value="1"/>
</dbReference>
<dbReference type="Gene3D" id="3.40.50.300">
    <property type="entry name" value="P-loop containing nucleotide triphosphate hydrolases"/>
    <property type="match status" value="1"/>
</dbReference>
<dbReference type="Pfam" id="PF25601">
    <property type="entry name" value="AAA_lid_14"/>
    <property type="match status" value="1"/>
</dbReference>
<dbReference type="Proteomes" id="UP001568894">
    <property type="component" value="Unassembled WGS sequence"/>
</dbReference>
<accession>A0ABV4K7X1</accession>